<feature type="compositionally biased region" description="Polar residues" evidence="1">
    <location>
        <begin position="275"/>
        <end position="291"/>
    </location>
</feature>
<sequence length="431" mass="47575">MAYVRQTSLRPSTAERTEGQGHDLAVEDPTGLRAETPHGTLTRLHTLTPPQTPPEIAKRHARVFSTSELVHCFDDNGVPRLLLPDFIGRSDHFITEFGQSNSSRTSAISISTITTERKSTSDKDSPDQITRSAAMMGILRTTSKRMSRFSSASSEDFSSLDLPRPLAHVRSTRRHRNREAIVPERLLELPPSTEGRRAPIPSVIVEGGRFYFDYSKPLTLALPVRSRLSPASSKASRKFKAERAPRLTEELNEDGDEDIPSEELLKSPVPARSPSCASTAISENDLTSNDEGASRMSDDDGESTPRASAFVLALALPVRSPLRLSPPSSRSSFNNSTKEVLRCSGKMSDEESTYEEEDGDISLRTSFSFEETFSEYRQESMVVPLSPPRKYKIGGTPMSSLTMHAISTPYQSTLLAAANAARSSRRLSHYR</sequence>
<dbReference type="EMBL" id="CP042196">
    <property type="protein sequence ID" value="QDS74787.1"/>
    <property type="molecule type" value="Genomic_DNA"/>
</dbReference>
<organism evidence="2 3">
    <name type="scientific">Venturia effusa</name>
    <dbReference type="NCBI Taxonomy" id="50376"/>
    <lineage>
        <taxon>Eukaryota</taxon>
        <taxon>Fungi</taxon>
        <taxon>Dikarya</taxon>
        <taxon>Ascomycota</taxon>
        <taxon>Pezizomycotina</taxon>
        <taxon>Dothideomycetes</taxon>
        <taxon>Pleosporomycetidae</taxon>
        <taxon>Venturiales</taxon>
        <taxon>Venturiaceae</taxon>
        <taxon>Venturia</taxon>
    </lineage>
</organism>
<accession>A0A517LGM3</accession>
<evidence type="ECO:0000313" key="2">
    <source>
        <dbReference type="EMBL" id="QDS74787.1"/>
    </source>
</evidence>
<feature type="region of interest" description="Disordered" evidence="1">
    <location>
        <begin position="321"/>
        <end position="359"/>
    </location>
</feature>
<reference evidence="2 3" key="1">
    <citation type="submission" date="2019-07" db="EMBL/GenBank/DDBJ databases">
        <title>Finished genome of Venturia effusa.</title>
        <authorList>
            <person name="Young C.A."/>
            <person name="Cox M.P."/>
            <person name="Ganley A.R.D."/>
            <person name="David W.J."/>
        </authorList>
    </citation>
    <scope>NUCLEOTIDE SEQUENCE [LARGE SCALE GENOMIC DNA]</scope>
    <source>
        <strain evidence="3">albino</strain>
    </source>
</reference>
<feature type="region of interest" description="Disordered" evidence="1">
    <location>
        <begin position="231"/>
        <end position="305"/>
    </location>
</feature>
<protein>
    <submittedName>
        <fullName evidence="2">Uncharacterized protein</fullName>
    </submittedName>
</protein>
<dbReference type="OrthoDB" id="5361354at2759"/>
<evidence type="ECO:0000313" key="3">
    <source>
        <dbReference type="Proteomes" id="UP000316270"/>
    </source>
</evidence>
<feature type="compositionally biased region" description="Acidic residues" evidence="1">
    <location>
        <begin position="250"/>
        <end position="261"/>
    </location>
</feature>
<feature type="compositionally biased region" description="Low complexity" evidence="1">
    <location>
        <begin position="321"/>
        <end position="332"/>
    </location>
</feature>
<keyword evidence="3" id="KW-1185">Reference proteome</keyword>
<proteinExistence type="predicted"/>
<feature type="compositionally biased region" description="Basic and acidic residues" evidence="1">
    <location>
        <begin position="13"/>
        <end position="25"/>
    </location>
</feature>
<feature type="compositionally biased region" description="Basic and acidic residues" evidence="1">
    <location>
        <begin position="239"/>
        <end position="249"/>
    </location>
</feature>
<feature type="compositionally biased region" description="Acidic residues" evidence="1">
    <location>
        <begin position="350"/>
        <end position="359"/>
    </location>
</feature>
<feature type="compositionally biased region" description="Polar residues" evidence="1">
    <location>
        <begin position="1"/>
        <end position="11"/>
    </location>
</feature>
<name>A0A517LGM3_9PEZI</name>
<dbReference type="AlphaFoldDB" id="A0A517LGM3"/>
<evidence type="ECO:0000256" key="1">
    <source>
        <dbReference type="SAM" id="MobiDB-lite"/>
    </source>
</evidence>
<feature type="region of interest" description="Disordered" evidence="1">
    <location>
        <begin position="1"/>
        <end position="54"/>
    </location>
</feature>
<gene>
    <name evidence="2" type="ORF">FKW77_001989</name>
</gene>
<dbReference type="Proteomes" id="UP000316270">
    <property type="component" value="Chromosome 12"/>
</dbReference>